<accession>A0AAW2WAC4</accession>
<comment type="caution">
    <text evidence="11">The sequence shown here is derived from an EMBL/GenBank/DDBJ whole genome shotgun (WGS) entry which is preliminary data.</text>
</comment>
<keyword evidence="6" id="KW-0119">Carbohydrate metabolism</keyword>
<keyword evidence="4" id="KW-0378">Hydrolase</keyword>
<comment type="similarity">
    <text evidence="2">Belongs to the glycosyl hydrolase 9 (cellulase E) family.</text>
</comment>
<dbReference type="InterPro" id="IPR008928">
    <property type="entry name" value="6-hairpin_glycosidase_sf"/>
</dbReference>
<evidence type="ECO:0000256" key="6">
    <source>
        <dbReference type="ARBA" id="ARBA00023277"/>
    </source>
</evidence>
<reference evidence="11" key="1">
    <citation type="submission" date="2020-06" db="EMBL/GenBank/DDBJ databases">
        <authorList>
            <person name="Li T."/>
            <person name="Hu X."/>
            <person name="Zhang T."/>
            <person name="Song X."/>
            <person name="Zhang H."/>
            <person name="Dai N."/>
            <person name="Sheng W."/>
            <person name="Hou X."/>
            <person name="Wei L."/>
        </authorList>
    </citation>
    <scope>NUCLEOTIDE SEQUENCE</scope>
    <source>
        <strain evidence="11">KEN1</strain>
        <tissue evidence="11">Leaf</tissue>
    </source>
</reference>
<keyword evidence="9" id="KW-1133">Transmembrane helix</keyword>
<evidence type="ECO:0000313" key="11">
    <source>
        <dbReference type="EMBL" id="KAL0438200.1"/>
    </source>
</evidence>
<organism evidence="11">
    <name type="scientific">Sesamum latifolium</name>
    <dbReference type="NCBI Taxonomy" id="2727402"/>
    <lineage>
        <taxon>Eukaryota</taxon>
        <taxon>Viridiplantae</taxon>
        <taxon>Streptophyta</taxon>
        <taxon>Embryophyta</taxon>
        <taxon>Tracheophyta</taxon>
        <taxon>Spermatophyta</taxon>
        <taxon>Magnoliopsida</taxon>
        <taxon>eudicotyledons</taxon>
        <taxon>Gunneridae</taxon>
        <taxon>Pentapetalae</taxon>
        <taxon>asterids</taxon>
        <taxon>lamiids</taxon>
        <taxon>Lamiales</taxon>
        <taxon>Pedaliaceae</taxon>
        <taxon>Sesamum</taxon>
    </lineage>
</organism>
<sequence>MSETSESEIHSVRFVHIVSGAGRLLPSASRWNSIELDFNLLPRTSNGYNSLPSRFSKSIDFNLRLSNKTYFKRCIYVSIFIVVFVPVLVLLMHFLTHKKEIGENSKDLRLALSQALLFFDAQKSGHLQQNSTINFRGNSGLNDGKDGNTNADLVGGFYDSGNNIKFSFSTAYTVTLLSWTVVEYKQKYADIGELDHVKDIIKWAVIICSNFSSLQIQAQIQPFCILR</sequence>
<dbReference type="InterPro" id="IPR001701">
    <property type="entry name" value="Glyco_hydro_9"/>
</dbReference>
<dbReference type="PANTHER" id="PTHR22298">
    <property type="entry name" value="ENDO-1,4-BETA-GLUCANASE"/>
    <property type="match status" value="1"/>
</dbReference>
<keyword evidence="9" id="KW-0812">Transmembrane</keyword>
<dbReference type="Gene3D" id="1.50.10.10">
    <property type="match status" value="1"/>
</dbReference>
<protein>
    <recommendedName>
        <fullName evidence="3">cellulase</fullName>
        <ecNumber evidence="3">3.2.1.4</ecNumber>
    </recommendedName>
</protein>
<keyword evidence="7" id="KW-0326">Glycosidase</keyword>
<feature type="transmembrane region" description="Helical" evidence="9">
    <location>
        <begin position="74"/>
        <end position="95"/>
    </location>
</feature>
<keyword evidence="8" id="KW-0624">Polysaccharide degradation</keyword>
<name>A0AAW2WAC4_9LAMI</name>
<keyword evidence="9" id="KW-0472">Membrane</keyword>
<dbReference type="Pfam" id="PF00759">
    <property type="entry name" value="Glyco_hydro_9"/>
    <property type="match status" value="1"/>
</dbReference>
<evidence type="ECO:0000256" key="3">
    <source>
        <dbReference type="ARBA" id="ARBA00012601"/>
    </source>
</evidence>
<dbReference type="InterPro" id="IPR012341">
    <property type="entry name" value="6hp_glycosidase-like_sf"/>
</dbReference>
<dbReference type="GO" id="GO:0008810">
    <property type="term" value="F:cellulase activity"/>
    <property type="evidence" value="ECO:0007669"/>
    <property type="project" value="UniProtKB-EC"/>
</dbReference>
<reference evidence="11" key="2">
    <citation type="journal article" date="2024" name="Plant">
        <title>Genomic evolution and insights into agronomic trait innovations of Sesamum species.</title>
        <authorList>
            <person name="Miao H."/>
            <person name="Wang L."/>
            <person name="Qu L."/>
            <person name="Liu H."/>
            <person name="Sun Y."/>
            <person name="Le M."/>
            <person name="Wang Q."/>
            <person name="Wei S."/>
            <person name="Zheng Y."/>
            <person name="Lin W."/>
            <person name="Duan Y."/>
            <person name="Cao H."/>
            <person name="Xiong S."/>
            <person name="Wang X."/>
            <person name="Wei L."/>
            <person name="Li C."/>
            <person name="Ma Q."/>
            <person name="Ju M."/>
            <person name="Zhao R."/>
            <person name="Li G."/>
            <person name="Mu C."/>
            <person name="Tian Q."/>
            <person name="Mei H."/>
            <person name="Zhang T."/>
            <person name="Gao T."/>
            <person name="Zhang H."/>
        </authorList>
    </citation>
    <scope>NUCLEOTIDE SEQUENCE</scope>
    <source>
        <strain evidence="11">KEN1</strain>
    </source>
</reference>
<dbReference type="SUPFAM" id="SSF48208">
    <property type="entry name" value="Six-hairpin glycosidases"/>
    <property type="match status" value="1"/>
</dbReference>
<evidence type="ECO:0000256" key="1">
    <source>
        <dbReference type="ARBA" id="ARBA00000966"/>
    </source>
</evidence>
<evidence type="ECO:0000256" key="5">
    <source>
        <dbReference type="ARBA" id="ARBA00023001"/>
    </source>
</evidence>
<evidence type="ECO:0000256" key="7">
    <source>
        <dbReference type="ARBA" id="ARBA00023295"/>
    </source>
</evidence>
<evidence type="ECO:0000259" key="10">
    <source>
        <dbReference type="Pfam" id="PF00759"/>
    </source>
</evidence>
<evidence type="ECO:0000256" key="9">
    <source>
        <dbReference type="SAM" id="Phobius"/>
    </source>
</evidence>
<gene>
    <name evidence="11" type="ORF">Slati_2303000</name>
</gene>
<dbReference type="EMBL" id="JACGWN010000008">
    <property type="protein sequence ID" value="KAL0438200.1"/>
    <property type="molecule type" value="Genomic_DNA"/>
</dbReference>
<evidence type="ECO:0000256" key="8">
    <source>
        <dbReference type="ARBA" id="ARBA00023326"/>
    </source>
</evidence>
<dbReference type="EC" id="3.2.1.4" evidence="3"/>
<feature type="domain" description="Glycoside hydrolase family 9" evidence="10">
    <location>
        <begin position="111"/>
        <end position="204"/>
    </location>
</feature>
<evidence type="ECO:0000256" key="4">
    <source>
        <dbReference type="ARBA" id="ARBA00022801"/>
    </source>
</evidence>
<evidence type="ECO:0000256" key="2">
    <source>
        <dbReference type="ARBA" id="ARBA00007072"/>
    </source>
</evidence>
<dbReference type="GO" id="GO:0030245">
    <property type="term" value="P:cellulose catabolic process"/>
    <property type="evidence" value="ECO:0007669"/>
    <property type="project" value="UniProtKB-KW"/>
</dbReference>
<comment type="catalytic activity">
    <reaction evidence="1">
        <text>Endohydrolysis of (1-&gt;4)-beta-D-glucosidic linkages in cellulose, lichenin and cereal beta-D-glucans.</text>
        <dbReference type="EC" id="3.2.1.4"/>
    </reaction>
</comment>
<dbReference type="AlphaFoldDB" id="A0AAW2WAC4"/>
<proteinExistence type="inferred from homology"/>
<keyword evidence="5" id="KW-0136">Cellulose degradation</keyword>